<organism evidence="1 2">
    <name type="scientific">Agathobacter rectalis</name>
    <dbReference type="NCBI Taxonomy" id="39491"/>
    <lineage>
        <taxon>Bacteria</taxon>
        <taxon>Bacillati</taxon>
        <taxon>Bacillota</taxon>
        <taxon>Clostridia</taxon>
        <taxon>Lachnospirales</taxon>
        <taxon>Lachnospiraceae</taxon>
        <taxon>Agathobacter</taxon>
    </lineage>
</organism>
<dbReference type="Proteomes" id="UP000095384">
    <property type="component" value="Unassembled WGS sequence"/>
</dbReference>
<gene>
    <name evidence="1" type="ORF">ERS852417_03110</name>
</gene>
<name>A0A174HXF9_9FIRM</name>
<dbReference type="RefSeq" id="WP_306754705.1">
    <property type="nucleotide sequence ID" value="NZ_CYYW01000054.1"/>
</dbReference>
<sequence length="49" mass="5500">MTKNPYGFEGICLAENIDKLAGLNVTKEIPTLYQISVVVMKNNTKIVMR</sequence>
<evidence type="ECO:0000313" key="2">
    <source>
        <dbReference type="Proteomes" id="UP000095384"/>
    </source>
</evidence>
<reference evidence="1 2" key="1">
    <citation type="submission" date="2015-09" db="EMBL/GenBank/DDBJ databases">
        <authorList>
            <consortium name="Pathogen Informatics"/>
        </authorList>
    </citation>
    <scope>NUCLEOTIDE SEQUENCE [LARGE SCALE GENOMIC DNA]</scope>
    <source>
        <strain evidence="1 2">2789STDY5608860</strain>
    </source>
</reference>
<accession>A0A174HXF9</accession>
<proteinExistence type="predicted"/>
<evidence type="ECO:0000313" key="1">
    <source>
        <dbReference type="EMBL" id="CUO79584.1"/>
    </source>
</evidence>
<protein>
    <submittedName>
        <fullName evidence="1">Uncharacterized protein</fullName>
    </submittedName>
</protein>
<dbReference type="AlphaFoldDB" id="A0A174HXF9"/>
<dbReference type="EMBL" id="CYYW01000054">
    <property type="protein sequence ID" value="CUO79584.1"/>
    <property type="molecule type" value="Genomic_DNA"/>
</dbReference>